<evidence type="ECO:0000256" key="2">
    <source>
        <dbReference type="SAM" id="Phobius"/>
    </source>
</evidence>
<evidence type="ECO:0000313" key="4">
    <source>
        <dbReference type="Proteomes" id="UP000242501"/>
    </source>
</evidence>
<keyword evidence="4" id="KW-1185">Reference proteome</keyword>
<feature type="region of interest" description="Disordered" evidence="1">
    <location>
        <begin position="58"/>
        <end position="77"/>
    </location>
</feature>
<keyword evidence="2" id="KW-0472">Membrane</keyword>
<reference evidence="4" key="1">
    <citation type="submission" date="2016-09" db="EMBL/GenBank/DDBJ databases">
        <authorList>
            <person name="Varghese N."/>
            <person name="Submissions S."/>
        </authorList>
    </citation>
    <scope>NUCLEOTIDE SEQUENCE [LARGE SCALE GENOMIC DNA]</scope>
    <source>
        <strain evidence="4">ANC 4422</strain>
    </source>
</reference>
<proteinExistence type="predicted"/>
<dbReference type="STRING" id="1219383.SAMN05421733_108138"/>
<evidence type="ECO:0000256" key="1">
    <source>
        <dbReference type="SAM" id="MobiDB-lite"/>
    </source>
</evidence>
<keyword evidence="2" id="KW-0812">Transmembrane</keyword>
<dbReference type="AlphaFoldDB" id="A0A1G6II72"/>
<name>A0A1G6II72_9GAMM</name>
<feature type="transmembrane region" description="Helical" evidence="2">
    <location>
        <begin position="12"/>
        <end position="34"/>
    </location>
</feature>
<keyword evidence="2" id="KW-1133">Transmembrane helix</keyword>
<gene>
    <name evidence="3" type="ORF">SAMN05421733_108138</name>
</gene>
<dbReference type="EMBL" id="FMYL01000008">
    <property type="protein sequence ID" value="SDC06120.1"/>
    <property type="molecule type" value="Genomic_DNA"/>
</dbReference>
<sequence>MSQDQRQINKKRWVIFGVALLLPILLVLLLFVAASQDAKMKKQYEEQRVAYAEKYQQTESEQLIASDPEASTSPKKP</sequence>
<dbReference type="RefSeq" id="WP_092749010.1">
    <property type="nucleotide sequence ID" value="NZ_FMYL01000008.1"/>
</dbReference>
<accession>A0A1G6II72</accession>
<dbReference type="Proteomes" id="UP000242501">
    <property type="component" value="Unassembled WGS sequence"/>
</dbReference>
<organism evidence="3 4">
    <name type="scientific">Acinetobacter boissieri</name>
    <dbReference type="NCBI Taxonomy" id="1219383"/>
    <lineage>
        <taxon>Bacteria</taxon>
        <taxon>Pseudomonadati</taxon>
        <taxon>Pseudomonadota</taxon>
        <taxon>Gammaproteobacteria</taxon>
        <taxon>Moraxellales</taxon>
        <taxon>Moraxellaceae</taxon>
        <taxon>Acinetobacter</taxon>
    </lineage>
</organism>
<protein>
    <submittedName>
        <fullName evidence="3">Uncharacterized protein</fullName>
    </submittedName>
</protein>
<evidence type="ECO:0000313" key="3">
    <source>
        <dbReference type="EMBL" id="SDC06120.1"/>
    </source>
</evidence>
<dbReference type="OrthoDB" id="9945743at2"/>